<feature type="domain" description="DUF3991" evidence="1">
    <location>
        <begin position="135"/>
        <end position="208"/>
    </location>
</feature>
<protein>
    <submittedName>
        <fullName evidence="2">DUF3991 domain-containing protein</fullName>
    </submittedName>
</protein>
<gene>
    <name evidence="2" type="ORF">DW018_02725</name>
</gene>
<comment type="caution">
    <text evidence="2">The sequence shown here is derived from an EMBL/GenBank/DDBJ whole genome shotgun (WGS) entry which is preliminary data.</text>
</comment>
<dbReference type="GeneID" id="66466147"/>
<evidence type="ECO:0000259" key="1">
    <source>
        <dbReference type="Pfam" id="PF13154"/>
    </source>
</evidence>
<dbReference type="AlphaFoldDB" id="A0A415LEX7"/>
<accession>A0A415LEX7</accession>
<organism evidence="2 3">
    <name type="scientific">Eubacterium ventriosum</name>
    <dbReference type="NCBI Taxonomy" id="39496"/>
    <lineage>
        <taxon>Bacteria</taxon>
        <taxon>Bacillati</taxon>
        <taxon>Bacillota</taxon>
        <taxon>Clostridia</taxon>
        <taxon>Eubacteriales</taxon>
        <taxon>Eubacteriaceae</taxon>
        <taxon>Eubacterium</taxon>
    </lineage>
</organism>
<dbReference type="EMBL" id="QROT01000002">
    <property type="protein sequence ID" value="RHL47052.1"/>
    <property type="molecule type" value="Genomic_DNA"/>
</dbReference>
<dbReference type="SUPFAM" id="SSF56731">
    <property type="entry name" value="DNA primase core"/>
    <property type="match status" value="1"/>
</dbReference>
<proteinExistence type="predicted"/>
<dbReference type="InterPro" id="IPR025054">
    <property type="entry name" value="DUF3991"/>
</dbReference>
<dbReference type="Proteomes" id="UP000283314">
    <property type="component" value="Unassembled WGS sequence"/>
</dbReference>
<dbReference type="Gene3D" id="3.40.1360.10">
    <property type="match status" value="1"/>
</dbReference>
<name>A0A415LEX7_9FIRM</name>
<evidence type="ECO:0000313" key="2">
    <source>
        <dbReference type="EMBL" id="RHL47052.1"/>
    </source>
</evidence>
<dbReference type="Pfam" id="PF13154">
    <property type="entry name" value="DUF3991"/>
    <property type="match status" value="1"/>
</dbReference>
<reference evidence="2 3" key="1">
    <citation type="submission" date="2018-08" db="EMBL/GenBank/DDBJ databases">
        <title>A genome reference for cultivated species of the human gut microbiota.</title>
        <authorList>
            <person name="Zou Y."/>
            <person name="Xue W."/>
            <person name="Luo G."/>
        </authorList>
    </citation>
    <scope>NUCLEOTIDE SEQUENCE [LARGE SCALE GENOMIC DNA]</scope>
    <source>
        <strain evidence="2 3">AF37-4</strain>
    </source>
</reference>
<dbReference type="RefSeq" id="WP_118379229.1">
    <property type="nucleotide sequence ID" value="NZ_CABJDQ010000002.1"/>
</dbReference>
<sequence length="322" mass="37404">MEDSFTKKELELAKSVDLCEVASSLGYTVKKIGKYHTLKEMDSIRIYGKTNWYRWSRQNEKGSNGGSQIDFLRVFAGMDIKEAVFWLLDFAGYKRTESYSTDLTLKHSVKKIAPEKNNIKFVLPQQSENNNFLYSYLQSKRKISKKCIDFFVDKNLIYESKGYHNIVFKGKDENGITRFASMRGVFDKNGYVFKCDVKGNDKNYGFNFVNDKSDKLEVFEGAIDLLSYCDIYDDYKTNKLALGMIADAPLETFLKENQNIRIIRLCLDNDGPGRVASSVLKDKYESRGYKVIDLPPPKEYKDYNDWIKSLRSKKTITMEKYR</sequence>
<evidence type="ECO:0000313" key="3">
    <source>
        <dbReference type="Proteomes" id="UP000283314"/>
    </source>
</evidence>
<dbReference type="Pfam" id="PF13155">
    <property type="entry name" value="Toprim_2"/>
    <property type="match status" value="1"/>
</dbReference>
<dbReference type="SUPFAM" id="SSF57783">
    <property type="entry name" value="Zinc beta-ribbon"/>
    <property type="match status" value="1"/>
</dbReference>